<feature type="domain" description="MIR" evidence="4">
    <location>
        <begin position="213"/>
        <end position="270"/>
    </location>
</feature>
<feature type="compositionally biased region" description="Polar residues" evidence="3">
    <location>
        <begin position="105"/>
        <end position="117"/>
    </location>
</feature>
<accession>A0AAE0L5L8</accession>
<gene>
    <name evidence="5" type="ORF">CYMTET_18748</name>
</gene>
<evidence type="ECO:0000256" key="3">
    <source>
        <dbReference type="SAM" id="MobiDB-lite"/>
    </source>
</evidence>
<dbReference type="PANTHER" id="PTHR46809:SF2">
    <property type="entry name" value="GH21273P"/>
    <property type="match status" value="1"/>
</dbReference>
<evidence type="ECO:0000256" key="2">
    <source>
        <dbReference type="ARBA" id="ARBA00022737"/>
    </source>
</evidence>
<dbReference type="Gene3D" id="2.80.10.50">
    <property type="match status" value="1"/>
</dbReference>
<organism evidence="5 6">
    <name type="scientific">Cymbomonas tetramitiformis</name>
    <dbReference type="NCBI Taxonomy" id="36881"/>
    <lineage>
        <taxon>Eukaryota</taxon>
        <taxon>Viridiplantae</taxon>
        <taxon>Chlorophyta</taxon>
        <taxon>Pyramimonadophyceae</taxon>
        <taxon>Pyramimonadales</taxon>
        <taxon>Pyramimonadaceae</taxon>
        <taxon>Cymbomonas</taxon>
    </lineage>
</organism>
<dbReference type="PROSITE" id="PS50919">
    <property type="entry name" value="MIR"/>
    <property type="match status" value="1"/>
</dbReference>
<proteinExistence type="predicted"/>
<comment type="caution">
    <text evidence="5">The sequence shown here is derived from an EMBL/GenBank/DDBJ whole genome shotgun (WGS) entry which is preliminary data.</text>
</comment>
<sequence>MMNPQEAYLFFHVINMLFASGQMFDIPKPIEVSVTIPPAGTFSGIYTFSSMINGAPYFKREDSASGNYAGHLFRSDSGMWFLADELNSPSARAYSESKATLPPVSGTSEGGNSASTSGWKAWNGEEWDHDSVSVKSAKLVTCGSTIRLENRKASGSYRLISDTEIKYKSGLSSVSGEDTTTAGASDTWSFWTISGAYGDTGGYGNTCEEGNQGRPISDGFIVRLRHSKSNNWLHSGWHDGHKFTSPLTRQQEVSVYDSEDFGDNWKVEVDTVHWVKGGKVMLKHLNTGKYLVLEEDVFNRRTALSGQKEVSCAEHPGSSRPTAAKFAWYSAEGVYFTPRDDANYECPADFTD</sequence>
<dbReference type="SUPFAM" id="SSF82109">
    <property type="entry name" value="MIR domain"/>
    <property type="match status" value="1"/>
</dbReference>
<reference evidence="5 6" key="1">
    <citation type="journal article" date="2015" name="Genome Biol. Evol.">
        <title>Comparative Genomics of a Bacterivorous Green Alga Reveals Evolutionary Causalities and Consequences of Phago-Mixotrophic Mode of Nutrition.</title>
        <authorList>
            <person name="Burns J.A."/>
            <person name="Paasch A."/>
            <person name="Narechania A."/>
            <person name="Kim E."/>
        </authorList>
    </citation>
    <scope>NUCLEOTIDE SEQUENCE [LARGE SCALE GENOMIC DNA]</scope>
    <source>
        <strain evidence="5 6">PLY_AMNH</strain>
    </source>
</reference>
<dbReference type="InterPro" id="IPR036300">
    <property type="entry name" value="MIR_dom_sf"/>
</dbReference>
<keyword evidence="2" id="KW-0677">Repeat</keyword>
<evidence type="ECO:0000313" key="5">
    <source>
        <dbReference type="EMBL" id="KAK3272988.1"/>
    </source>
</evidence>
<evidence type="ECO:0000259" key="4">
    <source>
        <dbReference type="PROSITE" id="PS50919"/>
    </source>
</evidence>
<dbReference type="AlphaFoldDB" id="A0AAE0L5L8"/>
<evidence type="ECO:0000256" key="1">
    <source>
        <dbReference type="ARBA" id="ARBA00022729"/>
    </source>
</evidence>
<evidence type="ECO:0000313" key="6">
    <source>
        <dbReference type="Proteomes" id="UP001190700"/>
    </source>
</evidence>
<protein>
    <recommendedName>
        <fullName evidence="4">MIR domain-containing protein</fullName>
    </recommendedName>
</protein>
<dbReference type="SMART" id="SM00472">
    <property type="entry name" value="MIR"/>
    <property type="match status" value="2"/>
</dbReference>
<name>A0AAE0L5L8_9CHLO</name>
<dbReference type="Proteomes" id="UP001190700">
    <property type="component" value="Unassembled WGS sequence"/>
</dbReference>
<dbReference type="InterPro" id="IPR016093">
    <property type="entry name" value="MIR_motif"/>
</dbReference>
<keyword evidence="1" id="KW-0732">Signal</keyword>
<keyword evidence="6" id="KW-1185">Reference proteome</keyword>
<feature type="region of interest" description="Disordered" evidence="3">
    <location>
        <begin position="97"/>
        <end position="117"/>
    </location>
</feature>
<dbReference type="PANTHER" id="PTHR46809">
    <property type="entry name" value="STROMAL CELL-DERIVED FACTOR 2-LIKE PROTEIN"/>
    <property type="match status" value="1"/>
</dbReference>
<dbReference type="EMBL" id="LGRX02008686">
    <property type="protein sequence ID" value="KAK3272988.1"/>
    <property type="molecule type" value="Genomic_DNA"/>
</dbReference>